<feature type="coiled-coil region" evidence="9">
    <location>
        <begin position="410"/>
        <end position="462"/>
    </location>
</feature>
<feature type="compositionally biased region" description="Polar residues" evidence="10">
    <location>
        <begin position="119"/>
        <end position="132"/>
    </location>
</feature>
<evidence type="ECO:0000256" key="2">
    <source>
        <dbReference type="ARBA" id="ARBA00011832"/>
    </source>
</evidence>
<dbReference type="EMBL" id="JABANP010000040">
    <property type="protein sequence ID" value="KAF4693861.1"/>
    <property type="molecule type" value="Genomic_DNA"/>
</dbReference>
<feature type="region of interest" description="Disordered" evidence="10">
    <location>
        <begin position="103"/>
        <end position="132"/>
    </location>
</feature>
<keyword evidence="7" id="KW-0206">Cytoskeleton</keyword>
<dbReference type="GO" id="GO:0043015">
    <property type="term" value="F:gamma-tubulin binding"/>
    <property type="evidence" value="ECO:0007669"/>
    <property type="project" value="InterPro"/>
</dbReference>
<evidence type="ECO:0000256" key="5">
    <source>
        <dbReference type="ARBA" id="ARBA00022803"/>
    </source>
</evidence>
<proteinExistence type="predicted"/>
<gene>
    <name evidence="11" type="ORF">FOZ60_010000</name>
</gene>
<keyword evidence="5" id="KW-0802">TPR repeat</keyword>
<comment type="caution">
    <text evidence="11">The sequence shown here is derived from an EMBL/GenBank/DDBJ whole genome shotgun (WGS) entry which is preliminary data.</text>
</comment>
<sequence>MYLALAKYINESSPILSSPHHPQPFAAQPSATPKHIGWIFHGDDDTLEPSSSPSSIRFIHSTNPDRTLTKHEAAAGAGEEPDDSRKAPRFVSIVASSSSSLASSAGSVSSIGGGEYVPGSSSQPPEGAQESSRLINAPGADSWASYNRQLRSLGFEAVPVIAGSSRLGEPTLVDGRKLFETCMSVLQEYGVRNRQLLTTTSSVRRDSPKESSKLKELSRSNWKLQQEVEKLRRELDASVVEHSSNSLTSGARRKELERVKSQQSGEIRRLHHQCQRQEMELDRMRKTVLAGSYLERRHNVQMQMQKVADDEEMRRKRDKEFAEKVRMFGARAVKSVCSGDKVARSQGSLQLLHELAAVTWLVNSPLATEEEVRRLQKQLSTTTEGPDEDSVCGSDRKSKRAVGDGDEHVIQALEESLRAETAARREAEARAKECEMEYSSKIAEFERELNTARHELAAAEATLIERPTVREVQLLKNKIERLERGREERDRWRNGDVREMIRRDKESHKLGADVAVAEMDHSMMEQVLLDCCRHLKISEPTILPDALKKLGDVLDTALPRMREFIRFVTSTVCPVDAENDTAHDEQKGLAVFASMETVESRLKYLLAAERELTTIRKQLDAAESALDGEAGTGLPLEARVASVVEELRDRRTTETAFEEATERVCSTDEPHLITDRMVKHYMRTFGVDQLERVCGSMTQARQRWLELENFWKALCSDVLKVDPAKLSTAKAMLLAQKCLSEDSGEVKIVFCECVPVFTSGLDGKYCGNLFGQSFSVDFENGHATVSVLGQSAGADYKVEGTKIVFSNYDPMLQKLMNAIHIKSIDERNEREAVVLWSFVFDRLFMFGYLSPCWLALSVGSEDLV</sequence>
<evidence type="ECO:0000313" key="12">
    <source>
        <dbReference type="Proteomes" id="UP000541610"/>
    </source>
</evidence>
<dbReference type="PANTHER" id="PTHR14594">
    <property type="entry name" value="CENTROSOMAL PROTEIN OF 70 KDA"/>
    <property type="match status" value="1"/>
</dbReference>
<evidence type="ECO:0000256" key="3">
    <source>
        <dbReference type="ARBA" id="ARBA00018408"/>
    </source>
</evidence>
<dbReference type="GO" id="GO:0060271">
    <property type="term" value="P:cilium assembly"/>
    <property type="evidence" value="ECO:0007669"/>
    <property type="project" value="InterPro"/>
</dbReference>
<organism evidence="11 12">
    <name type="scientific">Perkinsus olseni</name>
    <name type="common">Perkinsus atlanticus</name>
    <dbReference type="NCBI Taxonomy" id="32597"/>
    <lineage>
        <taxon>Eukaryota</taxon>
        <taxon>Sar</taxon>
        <taxon>Alveolata</taxon>
        <taxon>Perkinsozoa</taxon>
        <taxon>Perkinsea</taxon>
        <taxon>Perkinsida</taxon>
        <taxon>Perkinsidae</taxon>
        <taxon>Perkinsus</taxon>
    </lineage>
</organism>
<dbReference type="GO" id="GO:0070507">
    <property type="term" value="P:regulation of microtubule cytoskeleton organization"/>
    <property type="evidence" value="ECO:0007669"/>
    <property type="project" value="InterPro"/>
</dbReference>
<evidence type="ECO:0000256" key="1">
    <source>
        <dbReference type="ARBA" id="ARBA00004300"/>
    </source>
</evidence>
<evidence type="ECO:0000256" key="4">
    <source>
        <dbReference type="ARBA" id="ARBA00022490"/>
    </source>
</evidence>
<feature type="region of interest" description="Disordered" evidence="10">
    <location>
        <begin position="41"/>
        <end position="87"/>
    </location>
</feature>
<evidence type="ECO:0000256" key="9">
    <source>
        <dbReference type="SAM" id="Coils"/>
    </source>
</evidence>
<feature type="coiled-coil region" evidence="9">
    <location>
        <begin position="214"/>
        <end position="241"/>
    </location>
</feature>
<keyword evidence="4" id="KW-0963">Cytoplasm</keyword>
<evidence type="ECO:0000256" key="8">
    <source>
        <dbReference type="ARBA" id="ARBA00025273"/>
    </source>
</evidence>
<evidence type="ECO:0000256" key="7">
    <source>
        <dbReference type="ARBA" id="ARBA00023212"/>
    </source>
</evidence>
<protein>
    <recommendedName>
        <fullName evidence="3">Centrosomal protein of 70 kDa</fullName>
    </recommendedName>
</protein>
<comment type="subunit">
    <text evidence="2">Directly interacts with tubulin-gamma; this interaction determines centrosomal localization.</text>
</comment>
<dbReference type="InterPro" id="IPR037692">
    <property type="entry name" value="CEP70"/>
</dbReference>
<reference evidence="11 12" key="1">
    <citation type="submission" date="2020-04" db="EMBL/GenBank/DDBJ databases">
        <title>Perkinsus olseni comparative genomics.</title>
        <authorList>
            <person name="Bogema D.R."/>
        </authorList>
    </citation>
    <scope>NUCLEOTIDE SEQUENCE [LARGE SCALE GENOMIC DNA]</scope>
    <source>
        <strain evidence="11">00978-12</strain>
    </source>
</reference>
<dbReference type="AlphaFoldDB" id="A0A7J6PEQ2"/>
<keyword evidence="6 9" id="KW-0175">Coiled coil</keyword>
<dbReference type="Proteomes" id="UP000541610">
    <property type="component" value="Unassembled WGS sequence"/>
</dbReference>
<dbReference type="GO" id="GO:0005813">
    <property type="term" value="C:centrosome"/>
    <property type="evidence" value="ECO:0007669"/>
    <property type="project" value="UniProtKB-SubCell"/>
</dbReference>
<evidence type="ECO:0000256" key="6">
    <source>
        <dbReference type="ARBA" id="ARBA00023054"/>
    </source>
</evidence>
<feature type="region of interest" description="Disordered" evidence="10">
    <location>
        <begin position="374"/>
        <end position="404"/>
    </location>
</feature>
<name>A0A7J6PEQ2_PEROL</name>
<accession>A0A7J6PEQ2</accession>
<comment type="function">
    <text evidence="8">Plays a role in the organization of both preexisting and nascent microtubules in interphase cells. During mitosis, required for the organization and orientation of the mitotic spindle.</text>
</comment>
<evidence type="ECO:0000313" key="11">
    <source>
        <dbReference type="EMBL" id="KAF4693861.1"/>
    </source>
</evidence>
<dbReference type="PANTHER" id="PTHR14594:SF1">
    <property type="entry name" value="CENTROSOMAL PROTEIN OF 70 KDA"/>
    <property type="match status" value="1"/>
</dbReference>
<evidence type="ECO:0000256" key="10">
    <source>
        <dbReference type="SAM" id="MobiDB-lite"/>
    </source>
</evidence>
<comment type="subcellular location">
    <subcellularLocation>
        <location evidence="1">Cytoplasm</location>
        <location evidence="1">Cytoskeleton</location>
        <location evidence="1">Microtubule organizing center</location>
        <location evidence="1">Centrosome</location>
    </subcellularLocation>
</comment>